<dbReference type="SUPFAM" id="SSF51735">
    <property type="entry name" value="NAD(P)-binding Rossmann-fold domains"/>
    <property type="match status" value="1"/>
</dbReference>
<sequence>MSLNRESKPVLAVIGIGPGIGEAVSHHFAAKGFTVALIARTEEKLAKIQKTINDDVGSPTASKYYVADARSESSLQSTFAQIKAELGAVDVLIYNAGSRRFTPRTILETSSEEFENFTRINLFGAFFAAKCVIPDMLAKGRGTILFTGATGSIRGNAGVSSFSPGKFGLRSLSQIITREFQSKGIHTAHVLVDGPVESDIVGGVVKRRWEKAGEGEKVNEKDLYLMQPRDLAGVYWYLYTQPRSTWTQELDVRSQREQMFSKI</sequence>
<dbReference type="PANTHER" id="PTHR43431">
    <property type="entry name" value="OXIDOREDUCTASE, SHORT CHAIN DEHYDROGENASE/REDUCTASE FAMILY (AFU_ORTHOLOGUE AFUA_5G14000)"/>
    <property type="match status" value="1"/>
</dbReference>
<dbReference type="EMBL" id="KV878584">
    <property type="protein sequence ID" value="OJJ61508.1"/>
    <property type="molecule type" value="Genomic_DNA"/>
</dbReference>
<dbReference type="Proteomes" id="UP000184356">
    <property type="component" value="Unassembled WGS sequence"/>
</dbReference>
<dbReference type="Pfam" id="PF00106">
    <property type="entry name" value="adh_short"/>
    <property type="match status" value="1"/>
</dbReference>
<dbReference type="PRINTS" id="PR00081">
    <property type="entry name" value="GDHRDH"/>
</dbReference>
<reference evidence="2" key="1">
    <citation type="journal article" date="2017" name="Genome Biol.">
        <title>Comparative genomics reveals high biological diversity and specific adaptations in the industrially and medically important fungal genus Aspergillus.</title>
        <authorList>
            <person name="de Vries R.P."/>
            <person name="Riley R."/>
            <person name="Wiebenga A."/>
            <person name="Aguilar-Osorio G."/>
            <person name="Amillis S."/>
            <person name="Uchima C.A."/>
            <person name="Anderluh G."/>
            <person name="Asadollahi M."/>
            <person name="Askin M."/>
            <person name="Barry K."/>
            <person name="Battaglia E."/>
            <person name="Bayram O."/>
            <person name="Benocci T."/>
            <person name="Braus-Stromeyer S.A."/>
            <person name="Caldana C."/>
            <person name="Canovas D."/>
            <person name="Cerqueira G.C."/>
            <person name="Chen F."/>
            <person name="Chen W."/>
            <person name="Choi C."/>
            <person name="Clum A."/>
            <person name="Dos Santos R.A."/>
            <person name="Damasio A.R."/>
            <person name="Diallinas G."/>
            <person name="Emri T."/>
            <person name="Fekete E."/>
            <person name="Flipphi M."/>
            <person name="Freyberg S."/>
            <person name="Gallo A."/>
            <person name="Gournas C."/>
            <person name="Habgood R."/>
            <person name="Hainaut M."/>
            <person name="Harispe M.L."/>
            <person name="Henrissat B."/>
            <person name="Hilden K.S."/>
            <person name="Hope R."/>
            <person name="Hossain A."/>
            <person name="Karabika E."/>
            <person name="Karaffa L."/>
            <person name="Karanyi Z."/>
            <person name="Krasevec N."/>
            <person name="Kuo A."/>
            <person name="Kusch H."/>
            <person name="LaButti K."/>
            <person name="Lagendijk E.L."/>
            <person name="Lapidus A."/>
            <person name="Levasseur A."/>
            <person name="Lindquist E."/>
            <person name="Lipzen A."/>
            <person name="Logrieco A.F."/>
            <person name="MacCabe A."/>
            <person name="Maekelae M.R."/>
            <person name="Malavazi I."/>
            <person name="Melin P."/>
            <person name="Meyer V."/>
            <person name="Mielnichuk N."/>
            <person name="Miskei M."/>
            <person name="Molnar A.P."/>
            <person name="Mule G."/>
            <person name="Ngan C.Y."/>
            <person name="Orejas M."/>
            <person name="Orosz E."/>
            <person name="Ouedraogo J.P."/>
            <person name="Overkamp K.M."/>
            <person name="Park H.-S."/>
            <person name="Perrone G."/>
            <person name="Piumi F."/>
            <person name="Punt P.J."/>
            <person name="Ram A.F."/>
            <person name="Ramon A."/>
            <person name="Rauscher S."/>
            <person name="Record E."/>
            <person name="Riano-Pachon D.M."/>
            <person name="Robert V."/>
            <person name="Roehrig J."/>
            <person name="Ruller R."/>
            <person name="Salamov A."/>
            <person name="Salih N.S."/>
            <person name="Samson R.A."/>
            <person name="Sandor E."/>
            <person name="Sanguinetti M."/>
            <person name="Schuetze T."/>
            <person name="Sepcic K."/>
            <person name="Shelest E."/>
            <person name="Sherlock G."/>
            <person name="Sophianopoulou V."/>
            <person name="Squina F.M."/>
            <person name="Sun H."/>
            <person name="Susca A."/>
            <person name="Todd R.B."/>
            <person name="Tsang A."/>
            <person name="Unkles S.E."/>
            <person name="van de Wiele N."/>
            <person name="van Rossen-Uffink D."/>
            <person name="Oliveira J.V."/>
            <person name="Vesth T.C."/>
            <person name="Visser J."/>
            <person name="Yu J.-H."/>
            <person name="Zhou M."/>
            <person name="Andersen M.R."/>
            <person name="Archer D.B."/>
            <person name="Baker S.E."/>
            <person name="Benoit I."/>
            <person name="Brakhage A.A."/>
            <person name="Braus G.H."/>
            <person name="Fischer R."/>
            <person name="Frisvad J.C."/>
            <person name="Goldman G.H."/>
            <person name="Houbraken J."/>
            <person name="Oakley B."/>
            <person name="Pocsi I."/>
            <person name="Scazzocchio C."/>
            <person name="Seiboth B."/>
            <person name="vanKuyk P.A."/>
            <person name="Wortman J."/>
            <person name="Dyer P.S."/>
            <person name="Grigoriev I.V."/>
        </authorList>
    </citation>
    <scope>NUCLEOTIDE SEQUENCE [LARGE SCALE GENOMIC DNA]</scope>
    <source>
        <strain evidence="2">CBS 593.65</strain>
    </source>
</reference>
<dbReference type="PANTHER" id="PTHR43431:SF7">
    <property type="entry name" value="OXIDOREDUCTASE, SHORT CHAIN DEHYDROGENASE_REDUCTASE FAMILY (AFU_ORTHOLOGUE AFUA_5G14000)"/>
    <property type="match status" value="1"/>
</dbReference>
<gene>
    <name evidence="1" type="ORF">ASPSYDRAFT_43429</name>
</gene>
<dbReference type="GeneID" id="63762719"/>
<evidence type="ECO:0000313" key="2">
    <source>
        <dbReference type="Proteomes" id="UP000184356"/>
    </source>
</evidence>
<keyword evidence="2" id="KW-1185">Reference proteome</keyword>
<dbReference type="AlphaFoldDB" id="A0A1L9TQ60"/>
<protein>
    <submittedName>
        <fullName evidence="1">Uncharacterized protein</fullName>
    </submittedName>
</protein>
<proteinExistence type="predicted"/>
<dbReference type="Gene3D" id="3.40.50.720">
    <property type="entry name" value="NAD(P)-binding Rossmann-like Domain"/>
    <property type="match status" value="1"/>
</dbReference>
<dbReference type="VEuPathDB" id="FungiDB:ASPSYDRAFT_43429"/>
<dbReference type="RefSeq" id="XP_040705314.1">
    <property type="nucleotide sequence ID" value="XM_040846646.1"/>
</dbReference>
<name>A0A1L9TQ60_9EURO</name>
<dbReference type="OrthoDB" id="5399006at2759"/>
<accession>A0A1L9TQ60</accession>
<dbReference type="STRING" id="1036612.A0A1L9TQ60"/>
<organism evidence="1 2">
    <name type="scientific">Aspergillus sydowii CBS 593.65</name>
    <dbReference type="NCBI Taxonomy" id="1036612"/>
    <lineage>
        <taxon>Eukaryota</taxon>
        <taxon>Fungi</taxon>
        <taxon>Dikarya</taxon>
        <taxon>Ascomycota</taxon>
        <taxon>Pezizomycotina</taxon>
        <taxon>Eurotiomycetes</taxon>
        <taxon>Eurotiomycetidae</taxon>
        <taxon>Eurotiales</taxon>
        <taxon>Aspergillaceae</taxon>
        <taxon>Aspergillus</taxon>
        <taxon>Aspergillus subgen. Nidulantes</taxon>
    </lineage>
</organism>
<evidence type="ECO:0000313" key="1">
    <source>
        <dbReference type="EMBL" id="OJJ61508.1"/>
    </source>
</evidence>
<dbReference type="InterPro" id="IPR036291">
    <property type="entry name" value="NAD(P)-bd_dom_sf"/>
</dbReference>
<dbReference type="InterPro" id="IPR002347">
    <property type="entry name" value="SDR_fam"/>
</dbReference>